<evidence type="ECO:0000256" key="1">
    <source>
        <dbReference type="SAM" id="Phobius"/>
    </source>
</evidence>
<name>A0A8J2JRT0_9HEXA</name>
<dbReference type="EMBL" id="CAJVCH010120004">
    <property type="protein sequence ID" value="CAG7725294.1"/>
    <property type="molecule type" value="Genomic_DNA"/>
</dbReference>
<keyword evidence="1" id="KW-0812">Transmembrane</keyword>
<keyword evidence="3" id="KW-1185">Reference proteome</keyword>
<sequence>MAPKCPNIPLASTVAEDQQESIFVRLMFEVLGTLIIIIAIRLLRYLTNKAAPNSRLEHWLANIDFSPSHFISNRLVNTLAMPEENNFWGVPPEFQPQPQGVMSTAKSILPINNNDDGLQEIFLEFGGRGSKEGEKKVKAEENIDVWEIHWESRTDGKLTHDGGAEVDAKIK</sequence>
<evidence type="ECO:0000313" key="3">
    <source>
        <dbReference type="Proteomes" id="UP000708208"/>
    </source>
</evidence>
<keyword evidence="1" id="KW-0472">Membrane</keyword>
<dbReference type="AlphaFoldDB" id="A0A8J2JRT0"/>
<gene>
    <name evidence="2" type="ORF">AFUS01_LOCUS14260</name>
</gene>
<protein>
    <submittedName>
        <fullName evidence="2">Uncharacterized protein</fullName>
    </submittedName>
</protein>
<evidence type="ECO:0000313" key="2">
    <source>
        <dbReference type="EMBL" id="CAG7725294.1"/>
    </source>
</evidence>
<feature type="transmembrane region" description="Helical" evidence="1">
    <location>
        <begin position="22"/>
        <end position="43"/>
    </location>
</feature>
<dbReference type="Proteomes" id="UP000708208">
    <property type="component" value="Unassembled WGS sequence"/>
</dbReference>
<comment type="caution">
    <text evidence="2">The sequence shown here is derived from an EMBL/GenBank/DDBJ whole genome shotgun (WGS) entry which is preliminary data.</text>
</comment>
<keyword evidence="1" id="KW-1133">Transmembrane helix</keyword>
<proteinExistence type="predicted"/>
<accession>A0A8J2JRT0</accession>
<organism evidence="2 3">
    <name type="scientific">Allacma fusca</name>
    <dbReference type="NCBI Taxonomy" id="39272"/>
    <lineage>
        <taxon>Eukaryota</taxon>
        <taxon>Metazoa</taxon>
        <taxon>Ecdysozoa</taxon>
        <taxon>Arthropoda</taxon>
        <taxon>Hexapoda</taxon>
        <taxon>Collembola</taxon>
        <taxon>Symphypleona</taxon>
        <taxon>Sminthuridae</taxon>
        <taxon>Allacma</taxon>
    </lineage>
</organism>
<reference evidence="2" key="1">
    <citation type="submission" date="2021-06" db="EMBL/GenBank/DDBJ databases">
        <authorList>
            <person name="Hodson N. C."/>
            <person name="Mongue J. A."/>
            <person name="Jaron S. K."/>
        </authorList>
    </citation>
    <scope>NUCLEOTIDE SEQUENCE</scope>
</reference>